<evidence type="ECO:0000256" key="2">
    <source>
        <dbReference type="ARBA" id="ARBA00022679"/>
    </source>
</evidence>
<keyword evidence="1 5" id="KW-0696">RNA-directed RNA polymerase</keyword>
<evidence type="ECO:0000256" key="3">
    <source>
        <dbReference type="ARBA" id="ARBA00022695"/>
    </source>
</evidence>
<proteinExistence type="predicted"/>
<evidence type="ECO:0000256" key="4">
    <source>
        <dbReference type="SAM" id="MobiDB-lite"/>
    </source>
</evidence>
<dbReference type="InterPro" id="IPR043502">
    <property type="entry name" value="DNA/RNA_pol_sf"/>
</dbReference>
<organism evidence="5">
    <name type="scientific">Narnavirus I-329</name>
    <dbReference type="NCBI Taxonomy" id="2662286"/>
    <lineage>
        <taxon>Viruses</taxon>
        <taxon>Riboviria</taxon>
        <taxon>Orthornavirae</taxon>
        <taxon>Lenarviricota</taxon>
        <taxon>Amabiliviricetes</taxon>
        <taxon>Wolframvirales</taxon>
        <taxon>Narnaviridae</taxon>
        <taxon>Narnavirus</taxon>
    </lineage>
</organism>
<dbReference type="CDD" id="cd23177">
    <property type="entry name" value="ps-ssRNAv_Narnaviridae_RdRp"/>
    <property type="match status" value="1"/>
</dbReference>
<evidence type="ECO:0000313" key="5">
    <source>
        <dbReference type="EMBL" id="QFU28543.1"/>
    </source>
</evidence>
<reference evidence="5" key="1">
    <citation type="submission" date="2019-08" db="EMBL/GenBank/DDBJ databases">
        <title>A novel narnavirus from Saccharomyces cerevisiae flor strain.</title>
        <authorList>
            <person name="Mardanov A.V."/>
            <person name="Beletsky A.V."/>
            <person name="Ravin N.V."/>
        </authorList>
    </citation>
    <scope>NUCLEOTIDE SEQUENCE</scope>
    <source>
        <strain evidence="5">I-329</strain>
    </source>
</reference>
<dbReference type="SUPFAM" id="SSF56672">
    <property type="entry name" value="DNA/RNA polymerases"/>
    <property type="match status" value="1"/>
</dbReference>
<accession>A0A5P9KF80</accession>
<dbReference type="EMBL" id="MN267768">
    <property type="protein sequence ID" value="QFU28543.1"/>
    <property type="molecule type" value="Genomic_RNA"/>
</dbReference>
<dbReference type="GO" id="GO:0003968">
    <property type="term" value="F:RNA-directed RNA polymerase activity"/>
    <property type="evidence" value="ECO:0007669"/>
    <property type="project" value="UniProtKB-KW"/>
</dbReference>
<evidence type="ECO:0000256" key="1">
    <source>
        <dbReference type="ARBA" id="ARBA00022484"/>
    </source>
</evidence>
<protein>
    <submittedName>
        <fullName evidence="5">RNA-dependent RNA polymerase</fullName>
    </submittedName>
</protein>
<sequence length="827" mass="91505">MKQCGKNQSSSRRVLSGKPPATKDTHKRSWIAETFPDLAHLRGSARVPLGEIYVQGRAARARFAMSCRSFDACIASCLERSFPATGYGLPGAWREFRAMFRKWACKIAAGQGVEAFIAETKAFSSDARRAWVLGTAPSHFIWRWLAPHLRRKESYWAQFSFIGRSLPPGGERHAAEALAGHKEMLTSTFAVDESTLVGLADYAEDWARRFLRRIPDPADLCEPPTGNSATFEKSRADGGFAQCLADLMASDPCENITPPDGLPFGPTQGAVLPLRLIERAAVHQSDGHPPGGRVTVVVERGHKVRVVSAMETTQLVLGHTARRRLMAGMKSEPRIASSLRGDFPGAIDSLNGCAGTVVSSDMKNASDLIPHSVATALVDGLSRSKRLHPVEVMGLRRCVGPQHLFYPDGSDVITTRGILMGLPTTWSLLNLMHLYCWDHAVREYRTSSTSYVHHHPSRCQIFGDDLIGIGPDELIDLYEANLFSVGMKLSPGKHFRSKRRGVFLERLLTFHGSTVETEASLTTRPPFIGRSHGLKFHSWSQSWSVPVKGMVRSSLPGRDDPPLWWSVPLAESALVKEWPARRVVAMRRTMFPQLEQTFRRVGIPPNLPRELGGAGLHCLNDKIDAPSFHRKSLATLAYGGHSETARAYERLWASFAGSPWLVPARQETDTWFSDYVSLPPGQRVGGRIGLYDGERLRTLSTSLNCAAYETFLGRDPDATHYPSLRVLASAVKRLRRDLVAVWPGANPVRKALSVFLDDVAKAQEVILWITTHDPNGFFDDSLLLLPGVPYQRRFRQMVIAGYTVESEMADLISSSRLPPCTEVSGFP</sequence>
<feature type="region of interest" description="Disordered" evidence="4">
    <location>
        <begin position="1"/>
        <end position="26"/>
    </location>
</feature>
<feature type="compositionally biased region" description="Polar residues" evidence="4">
    <location>
        <begin position="1"/>
        <end position="13"/>
    </location>
</feature>
<keyword evidence="2" id="KW-0808">Transferase</keyword>
<name>A0A5P9KF80_9VIRU</name>
<keyword evidence="3" id="KW-0548">Nucleotidyltransferase</keyword>